<comment type="caution">
    <text evidence="6">The sequence shown here is derived from an EMBL/GenBank/DDBJ whole genome shotgun (WGS) entry which is preliminary data.</text>
</comment>
<comment type="similarity">
    <text evidence="1 3">Belongs to the polysaccharide lyase 1 family.</text>
</comment>
<protein>
    <recommendedName>
        <fullName evidence="5">Pectate lyase domain-containing protein</fullName>
    </recommendedName>
</protein>
<feature type="region of interest" description="Disordered" evidence="4">
    <location>
        <begin position="639"/>
        <end position="700"/>
    </location>
</feature>
<dbReference type="InterPro" id="IPR006626">
    <property type="entry name" value="PbH1"/>
</dbReference>
<dbReference type="GO" id="GO:0030570">
    <property type="term" value="F:pectate lyase activity"/>
    <property type="evidence" value="ECO:0007669"/>
    <property type="project" value="InterPro"/>
</dbReference>
<dbReference type="EMBL" id="CAJMWZ010006348">
    <property type="protein sequence ID" value="CAE6520813.1"/>
    <property type="molecule type" value="Genomic_DNA"/>
</dbReference>
<feature type="region of interest" description="Disordered" evidence="4">
    <location>
        <begin position="53"/>
        <end position="105"/>
    </location>
</feature>
<evidence type="ECO:0000256" key="1">
    <source>
        <dbReference type="ARBA" id="ARBA00010980"/>
    </source>
</evidence>
<evidence type="ECO:0000313" key="6">
    <source>
        <dbReference type="EMBL" id="CAE6520813.1"/>
    </source>
</evidence>
<evidence type="ECO:0000256" key="3">
    <source>
        <dbReference type="RuleBase" id="RU361173"/>
    </source>
</evidence>
<dbReference type="Gene3D" id="2.160.20.10">
    <property type="entry name" value="Single-stranded right-handed beta-helix, Pectin lyase-like"/>
    <property type="match status" value="1"/>
</dbReference>
<feature type="compositionally biased region" description="Acidic residues" evidence="4">
    <location>
        <begin position="518"/>
        <end position="538"/>
    </location>
</feature>
<dbReference type="InterPro" id="IPR011050">
    <property type="entry name" value="Pectin_lyase_fold/virulence"/>
</dbReference>
<dbReference type="GO" id="GO:0005576">
    <property type="term" value="C:extracellular region"/>
    <property type="evidence" value="ECO:0007669"/>
    <property type="project" value="UniProtKB-SubCell"/>
</dbReference>
<keyword evidence="3" id="KW-0964">Secreted</keyword>
<accession>A0A8H3DCM8</accession>
<dbReference type="SMART" id="SM00710">
    <property type="entry name" value="PbH1"/>
    <property type="match status" value="3"/>
</dbReference>
<dbReference type="InterPro" id="IPR012334">
    <property type="entry name" value="Pectin_lyas_fold"/>
</dbReference>
<dbReference type="GO" id="GO:0000272">
    <property type="term" value="P:polysaccharide catabolic process"/>
    <property type="evidence" value="ECO:0007669"/>
    <property type="project" value="UniProtKB-KW"/>
</dbReference>
<comment type="subcellular location">
    <subcellularLocation>
        <location evidence="3">Secreted</location>
    </subcellularLocation>
</comment>
<feature type="region of interest" description="Disordered" evidence="4">
    <location>
        <begin position="500"/>
        <end position="592"/>
    </location>
</feature>
<evidence type="ECO:0000256" key="2">
    <source>
        <dbReference type="ARBA" id="ARBA00023239"/>
    </source>
</evidence>
<dbReference type="PANTHER" id="PTHR31683">
    <property type="entry name" value="PECTATE LYASE 18-RELATED"/>
    <property type="match status" value="1"/>
</dbReference>
<proteinExistence type="inferred from homology"/>
<gene>
    <name evidence="6" type="ORF">RDB_LOCUS117404</name>
</gene>
<dbReference type="InterPro" id="IPR045032">
    <property type="entry name" value="PEL"/>
</dbReference>
<feature type="compositionally biased region" description="Basic and acidic residues" evidence="4">
    <location>
        <begin position="508"/>
        <end position="517"/>
    </location>
</feature>
<reference evidence="6" key="1">
    <citation type="submission" date="2021-01" db="EMBL/GenBank/DDBJ databases">
        <authorList>
            <person name="Kaushik A."/>
        </authorList>
    </citation>
    <scope>NUCLEOTIDE SEQUENCE</scope>
    <source>
        <strain evidence="6">Type strain: AG8-Rh-89/</strain>
    </source>
</reference>
<dbReference type="PANTHER" id="PTHR31683:SF18">
    <property type="entry name" value="PECTATE LYASE 21-RELATED"/>
    <property type="match status" value="1"/>
</dbReference>
<dbReference type="InterPro" id="IPR002022">
    <property type="entry name" value="Pec_lyase"/>
</dbReference>
<evidence type="ECO:0000313" key="7">
    <source>
        <dbReference type="Proteomes" id="UP000663850"/>
    </source>
</evidence>
<keyword evidence="3" id="KW-0624">Polysaccharide degradation</keyword>
<name>A0A8H3DCM8_9AGAM</name>
<dbReference type="SUPFAM" id="SSF51126">
    <property type="entry name" value="Pectin lyase-like"/>
    <property type="match status" value="1"/>
</dbReference>
<dbReference type="SMART" id="SM00656">
    <property type="entry name" value="Amb_all"/>
    <property type="match status" value="1"/>
</dbReference>
<evidence type="ECO:0000256" key="4">
    <source>
        <dbReference type="SAM" id="MobiDB-lite"/>
    </source>
</evidence>
<keyword evidence="3" id="KW-0119">Carbohydrate metabolism</keyword>
<feature type="compositionally biased region" description="Gly residues" evidence="4">
    <location>
        <begin position="539"/>
        <end position="548"/>
    </location>
</feature>
<sequence>MIPQHRSAPFTSLSAFAKTNSLAPKQVPVAPGVSKPPKEGRAFLVPPILHGTSSMGVKQGHQATLSGAEDDSLDLPESLVISNRKQGKKKEEESSNDETPRLTTTTARSRINFERGLNEVRTNLNTFQADVNGRLARIEESQAQAKTQQDVVLTKLAEILGHIQKSNLNLESTSTSDMAVVPVPKEEKPTIVDRNPKAEPELYEICHRIATAKAIGAEFGLFESPFKSFVRRGIYVTLGIQDFMRPPMFYLKNGVPDFFPDEFHDKNGYCQPYFHWNLSFADNYPCVPTCILHVRAILPNNDTPLAKAARALTDEQIISLICHGPFRSLKNRFSAIKQNSPDDLYVKEAGKRGASCLEAKWIQRRGCRSEVKGMLEPIWDVAWDKGVMSPEFSDGQGGFIVARPLWRAGWFNNMMTAADNAYQAIQLAKTSNRVRARRTIEFVEGVPPTNLRSAEGKVLKIPLCMISKVWREKNQVWMEAMPHLIDTSRSKKPKTLAFVTAHPTPAKPKGEKEAQREVEEEEVEEEVEEQEVEEENEGGGEGGGGEGGGEGRGDMEGAAQGGDEEVPGQVNAGPMALVEKGGDGDGDNDDLYASDLASTVQLDPQDLLPTHAPLMSIQSQEHFPIDPGLLPKLPEAPMRAVTRPRPRPPPINSSDIQAGPTPTAHVGGEPRPNHDSTFQLPDMWPDLSAPMPPPPPLAEQNATVTATPALAPAPAPAPAPKRKAVKRGQKADNPALTGNNTSIIGVGDSAIIEGGGFSINKASNVIIRNLIIRKVVKNDGITVLQSNNVWIDHNEFYSDTEHGFDYYDGQVDITLGSDYVTVSWNKFHDHYKSSLIGSSEKNGAQDTGHFKITYHHNSWNNVHTRTPALRFGTVHLYNNLIENVASQGIHTRSYGQVLVQANVFCNVTEPISTYGFVIPDDSPINPNGDYEPDGFANESNNLYINSGKNNITQIGNFTSVPYSFKLDSPYLVKATVDKYSGVGKI</sequence>
<dbReference type="Pfam" id="PF00544">
    <property type="entry name" value="Pectate_lyase_4"/>
    <property type="match status" value="1"/>
</dbReference>
<evidence type="ECO:0000259" key="5">
    <source>
        <dbReference type="SMART" id="SM00656"/>
    </source>
</evidence>
<dbReference type="AlphaFoldDB" id="A0A8H3DCM8"/>
<keyword evidence="2 3" id="KW-0456">Lyase</keyword>
<dbReference type="Proteomes" id="UP000663850">
    <property type="component" value="Unassembled WGS sequence"/>
</dbReference>
<feature type="compositionally biased region" description="Polar residues" evidence="4">
    <location>
        <begin position="53"/>
        <end position="65"/>
    </location>
</feature>
<feature type="domain" description="Pectate lyase" evidence="5">
    <location>
        <begin position="682"/>
        <end position="910"/>
    </location>
</feature>
<organism evidence="6 7">
    <name type="scientific">Rhizoctonia solani</name>
    <dbReference type="NCBI Taxonomy" id="456999"/>
    <lineage>
        <taxon>Eukaryota</taxon>
        <taxon>Fungi</taxon>
        <taxon>Dikarya</taxon>
        <taxon>Basidiomycota</taxon>
        <taxon>Agaricomycotina</taxon>
        <taxon>Agaricomycetes</taxon>
        <taxon>Cantharellales</taxon>
        <taxon>Ceratobasidiaceae</taxon>
        <taxon>Rhizoctonia</taxon>
    </lineage>
</organism>